<proteinExistence type="predicted"/>
<feature type="transmembrane region" description="Helical" evidence="1">
    <location>
        <begin position="76"/>
        <end position="96"/>
    </location>
</feature>
<keyword evidence="3" id="KW-1185">Reference proteome</keyword>
<dbReference type="RefSeq" id="WP_359772056.1">
    <property type="nucleotide sequence ID" value="NZ_JBEYRR010000001.1"/>
</dbReference>
<accession>A0ABV3LY42</accession>
<feature type="transmembrane region" description="Helical" evidence="1">
    <location>
        <begin position="117"/>
        <end position="136"/>
    </location>
</feature>
<comment type="caution">
    <text evidence="2">The sequence shown here is derived from an EMBL/GenBank/DDBJ whole genome shotgun (WGS) entry which is preliminary data.</text>
</comment>
<keyword evidence="1" id="KW-1133">Transmembrane helix</keyword>
<keyword evidence="1" id="KW-0472">Membrane</keyword>
<evidence type="ECO:0000313" key="3">
    <source>
        <dbReference type="Proteomes" id="UP001553843"/>
    </source>
</evidence>
<evidence type="ECO:0000313" key="2">
    <source>
        <dbReference type="EMBL" id="MEW2364359.1"/>
    </source>
</evidence>
<name>A0ABV3LY42_9ACTN</name>
<gene>
    <name evidence="2" type="ORF">AB0887_20765</name>
</gene>
<evidence type="ECO:0000256" key="1">
    <source>
        <dbReference type="SAM" id="Phobius"/>
    </source>
</evidence>
<feature type="transmembrane region" description="Helical" evidence="1">
    <location>
        <begin position="156"/>
        <end position="175"/>
    </location>
</feature>
<dbReference type="Proteomes" id="UP001553843">
    <property type="component" value="Unassembled WGS sequence"/>
</dbReference>
<feature type="transmembrane region" description="Helical" evidence="1">
    <location>
        <begin position="187"/>
        <end position="207"/>
    </location>
</feature>
<feature type="transmembrane region" description="Helical" evidence="1">
    <location>
        <begin position="27"/>
        <end position="45"/>
    </location>
</feature>
<reference evidence="2 3" key="1">
    <citation type="submission" date="2024-06" db="EMBL/GenBank/DDBJ databases">
        <title>The Natural Products Discovery Center: Release of the First 8490 Sequenced Strains for Exploring Actinobacteria Biosynthetic Diversity.</title>
        <authorList>
            <person name="Kalkreuter E."/>
            <person name="Kautsar S.A."/>
            <person name="Yang D."/>
            <person name="Bader C.D."/>
            <person name="Teijaro C.N."/>
            <person name="Fluegel L."/>
            <person name="Davis C.M."/>
            <person name="Simpson J.R."/>
            <person name="Lauterbach L."/>
            <person name="Steele A.D."/>
            <person name="Gui C."/>
            <person name="Meng S."/>
            <person name="Li G."/>
            <person name="Viehrig K."/>
            <person name="Ye F."/>
            <person name="Su P."/>
            <person name="Kiefer A.F."/>
            <person name="Nichols A."/>
            <person name="Cepeda A.J."/>
            <person name="Yan W."/>
            <person name="Fan B."/>
            <person name="Jiang Y."/>
            <person name="Adhikari A."/>
            <person name="Zheng C.-J."/>
            <person name="Schuster L."/>
            <person name="Cowan T.M."/>
            <person name="Smanski M.J."/>
            <person name="Chevrette M.G."/>
            <person name="De Carvalho L.P.S."/>
            <person name="Shen B."/>
        </authorList>
    </citation>
    <scope>NUCLEOTIDE SEQUENCE [LARGE SCALE GENOMIC DNA]</scope>
    <source>
        <strain evidence="2 3">NPDC047833</strain>
    </source>
</reference>
<keyword evidence="1" id="KW-0812">Transmembrane</keyword>
<protein>
    <submittedName>
        <fullName evidence="2">Uncharacterized protein</fullName>
    </submittedName>
</protein>
<organism evidence="2 3">
    <name type="scientific">Streptomyces huasconensis</name>
    <dbReference type="NCBI Taxonomy" id="1854574"/>
    <lineage>
        <taxon>Bacteria</taxon>
        <taxon>Bacillati</taxon>
        <taxon>Actinomycetota</taxon>
        <taxon>Actinomycetes</taxon>
        <taxon>Kitasatosporales</taxon>
        <taxon>Streptomycetaceae</taxon>
        <taxon>Streptomyces</taxon>
    </lineage>
</organism>
<dbReference type="EMBL" id="JBEYRS010000008">
    <property type="protein sequence ID" value="MEW2364359.1"/>
    <property type="molecule type" value="Genomic_DNA"/>
</dbReference>
<sequence length="309" mass="34621">MSADKAEGAEGAGGAEEARDKSFLEKAAYVLTPGSVVIGLLYYLGNRYRSAYYSYFGISTRDLELTMQEYLLESPAALFLPLWIMLVAGLVGMLLFRSVERWLAEDTTLRRRRLVTRVVAVLGAVLLLISFPVLLEPRWWQRTVQQGLPGGWLREFLPPSVVAVGALLLMLALYLRRGPERRRERFWSIAEGLLLAAVVMIVFFSMARYAHVAGMSRAQHDAELDYRGATPVLIHARAPIHASAPFVACEDRGRAHTPYRFRCVGFQILAKSSTRYFLVPHKRPGDGDITLVLRDDDNIRVEVLGVARG</sequence>